<dbReference type="PANTHER" id="PTHR11452:SF75">
    <property type="entry name" value="ALPHA-GALACTOSIDASE MEL1"/>
    <property type="match status" value="1"/>
</dbReference>
<evidence type="ECO:0000256" key="1">
    <source>
        <dbReference type="ARBA" id="ARBA00001255"/>
    </source>
</evidence>
<evidence type="ECO:0000256" key="2">
    <source>
        <dbReference type="ARBA" id="ARBA00004613"/>
    </source>
</evidence>
<dbReference type="InterPro" id="IPR006215">
    <property type="entry name" value="Glyco_hydro_melibiase"/>
</dbReference>
<proteinExistence type="inferred from homology"/>
<evidence type="ECO:0000256" key="6">
    <source>
        <dbReference type="ARBA" id="ARBA00022729"/>
    </source>
</evidence>
<protein>
    <recommendedName>
        <fullName evidence="4 11">Alpha-galactosidase</fullName>
        <ecNumber evidence="4 11">3.2.1.22</ecNumber>
    </recommendedName>
    <alternativeName>
        <fullName evidence="11">Melibiase</fullName>
    </alternativeName>
</protein>
<dbReference type="PRINTS" id="PR00740">
    <property type="entry name" value="GLHYDRLASE27"/>
</dbReference>
<evidence type="ECO:0000256" key="7">
    <source>
        <dbReference type="ARBA" id="ARBA00022801"/>
    </source>
</evidence>
<dbReference type="InterPro" id="IPR002241">
    <property type="entry name" value="Glyco_hydro_27"/>
</dbReference>
<dbReference type="Pfam" id="PF17801">
    <property type="entry name" value="Melibiase_C"/>
    <property type="match status" value="1"/>
</dbReference>
<comment type="similarity">
    <text evidence="3 11">Belongs to the glycosyl hydrolase 27 family.</text>
</comment>
<evidence type="ECO:0000313" key="14">
    <source>
        <dbReference type="EMBL" id="PIA88420.1"/>
    </source>
</evidence>
<dbReference type="GO" id="GO:0004557">
    <property type="term" value="F:alpha-galactosidase activity"/>
    <property type="evidence" value="ECO:0007669"/>
    <property type="project" value="UniProtKB-EC"/>
</dbReference>
<dbReference type="OrthoDB" id="5795902at2759"/>
<keyword evidence="7 11" id="KW-0378">Hydrolase</keyword>
<dbReference type="SUPFAM" id="SSF51445">
    <property type="entry name" value="(Trans)glycosidases"/>
    <property type="match status" value="1"/>
</dbReference>
<dbReference type="EC" id="3.2.1.22" evidence="4 11"/>
<evidence type="ECO:0000259" key="13">
    <source>
        <dbReference type="Pfam" id="PF17801"/>
    </source>
</evidence>
<evidence type="ECO:0000313" key="15">
    <source>
        <dbReference type="EMBL" id="WPB02731.1"/>
    </source>
</evidence>
<accession>A0A2G5H7B6</accession>
<dbReference type="InterPro" id="IPR017853">
    <property type="entry name" value="GH"/>
</dbReference>
<evidence type="ECO:0000256" key="9">
    <source>
        <dbReference type="ARBA" id="ARBA00023180"/>
    </source>
</evidence>
<comment type="subcellular location">
    <subcellularLocation>
        <location evidence="2">Secreted</location>
    </subcellularLocation>
</comment>
<dbReference type="Proteomes" id="UP001302367">
    <property type="component" value="Chromosome 5"/>
</dbReference>
<name>A0A2G5H7B6_CERBT</name>
<keyword evidence="17" id="KW-1185">Reference proteome</keyword>
<keyword evidence="6 12" id="KW-0732">Signal</keyword>
<reference evidence="15 17" key="2">
    <citation type="submission" date="2023-09" db="EMBL/GenBank/DDBJ databases">
        <title>Complete-Gapless Cercospora beticola genome.</title>
        <authorList>
            <person name="Wyatt N.A."/>
            <person name="Spanner R.E."/>
            <person name="Bolton M.D."/>
        </authorList>
    </citation>
    <scope>NUCLEOTIDE SEQUENCE [LARGE SCALE GENOMIC DNA]</scope>
    <source>
        <strain evidence="15">Cb09-40</strain>
    </source>
</reference>
<evidence type="ECO:0000256" key="11">
    <source>
        <dbReference type="RuleBase" id="RU361168"/>
    </source>
</evidence>
<evidence type="ECO:0000256" key="4">
    <source>
        <dbReference type="ARBA" id="ARBA00012755"/>
    </source>
</evidence>
<dbReference type="EMBL" id="LKMD01000108">
    <property type="protein sequence ID" value="PIA88420.1"/>
    <property type="molecule type" value="Genomic_DNA"/>
</dbReference>
<keyword evidence="8 11" id="KW-1015">Disulfide bond</keyword>
<feature type="chain" id="PRO_5013962541" description="Alpha-galactosidase" evidence="12">
    <location>
        <begin position="24"/>
        <end position="500"/>
    </location>
</feature>
<dbReference type="Gene3D" id="2.60.40.1180">
    <property type="entry name" value="Golgi alpha-mannosidase II"/>
    <property type="match status" value="1"/>
</dbReference>
<keyword evidence="10 11" id="KW-0326">Glycosidase</keyword>
<dbReference type="InterPro" id="IPR013785">
    <property type="entry name" value="Aldolase_TIM"/>
</dbReference>
<evidence type="ECO:0000256" key="3">
    <source>
        <dbReference type="ARBA" id="ARBA00009743"/>
    </source>
</evidence>
<sequence length="500" mass="54922">MTSKNMRPASFAAALLGIAGVGAVENGLARTPQMGWNNWNTFACEVSESLLLDTSSLLIEYGLRDLGYNYVVLDDCWSKGRGDDGYQIVDDNKFPRGMKSVSDKLHKQGLLFGMYSSAGEMTCARYPGSLDYEIQDAKSFASWGVDYLKYDNCYHMGRFGTPKITFDRFNEMAKALKATGRDILYSLCNWGEDYVHTWGPSLANSWRISGDIYDSFARPDALCACVDPNDPHCVAPGTHCSVLSIINKVAPYTDRALPGGWNDLDMLEVGLGGQTEEEYKAHFSMWAALKSPLLLGNDLREMDATTLSIVNNPAIIAISQDPRGKAVIRISRNTSVPKDEFDIGETQVWSGPLANGDQVVIFLNVANEDLEMSASLEEIFVMDGVHGTALQNKQDWAIHDLWSNGHSRMTKVNAEEILAAEAGEARAQVLRSQRVYNATETPYAAGIEAGDSRLFGEKVGTVSAGGRITVPVARHAAKVFRLRALNGESKTRKTLVKQEL</sequence>
<organism evidence="14 16">
    <name type="scientific">Cercospora beticola</name>
    <name type="common">Sugarbeet leaf spot fungus</name>
    <dbReference type="NCBI Taxonomy" id="122368"/>
    <lineage>
        <taxon>Eukaryota</taxon>
        <taxon>Fungi</taxon>
        <taxon>Dikarya</taxon>
        <taxon>Ascomycota</taxon>
        <taxon>Pezizomycotina</taxon>
        <taxon>Dothideomycetes</taxon>
        <taxon>Dothideomycetidae</taxon>
        <taxon>Mycosphaerellales</taxon>
        <taxon>Mycosphaerellaceae</taxon>
        <taxon>Cercospora</taxon>
    </lineage>
</organism>
<feature type="signal peptide" evidence="12">
    <location>
        <begin position="1"/>
        <end position="23"/>
    </location>
</feature>
<dbReference type="GO" id="GO:0005995">
    <property type="term" value="P:melibiose catabolic process"/>
    <property type="evidence" value="ECO:0007669"/>
    <property type="project" value="UniProtKB-ARBA"/>
</dbReference>
<dbReference type="PRINTS" id="PR00748">
    <property type="entry name" value="MELIBIASE"/>
</dbReference>
<dbReference type="PANTHER" id="PTHR11452">
    <property type="entry name" value="ALPHA-GALACTOSIDASE/ALPHA-N-ACETYLGALACTOSAMINIDASE"/>
    <property type="match status" value="1"/>
</dbReference>
<dbReference type="SUPFAM" id="SSF51011">
    <property type="entry name" value="Glycosyl hydrolase domain"/>
    <property type="match status" value="1"/>
</dbReference>
<keyword evidence="5" id="KW-0964">Secreted</keyword>
<dbReference type="Pfam" id="PF16499">
    <property type="entry name" value="Melibiase_2"/>
    <property type="match status" value="1"/>
</dbReference>
<evidence type="ECO:0000256" key="12">
    <source>
        <dbReference type="SAM" id="SignalP"/>
    </source>
</evidence>
<dbReference type="AlphaFoldDB" id="A0A2G5H7B6"/>
<keyword evidence="9" id="KW-0325">Glycoprotein</keyword>
<dbReference type="Proteomes" id="UP000230605">
    <property type="component" value="Chromosome 5"/>
</dbReference>
<evidence type="ECO:0000256" key="5">
    <source>
        <dbReference type="ARBA" id="ARBA00022525"/>
    </source>
</evidence>
<gene>
    <name evidence="14" type="ORF">CB0940_06816</name>
    <name evidence="15" type="ORF">RHO25_007367</name>
</gene>
<dbReference type="FunFam" id="3.20.20.70:FF:000202">
    <property type="entry name" value="Alpha-galactosidase"/>
    <property type="match status" value="1"/>
</dbReference>
<evidence type="ECO:0000256" key="10">
    <source>
        <dbReference type="ARBA" id="ARBA00023295"/>
    </source>
</evidence>
<dbReference type="CDD" id="cd14792">
    <property type="entry name" value="GH27"/>
    <property type="match status" value="1"/>
</dbReference>
<dbReference type="InterPro" id="IPR041233">
    <property type="entry name" value="Melibiase_C"/>
</dbReference>
<evidence type="ECO:0000313" key="17">
    <source>
        <dbReference type="Proteomes" id="UP001302367"/>
    </source>
</evidence>
<dbReference type="EMBL" id="CP134188">
    <property type="protein sequence ID" value="WPB02731.1"/>
    <property type="molecule type" value="Genomic_DNA"/>
</dbReference>
<reference evidence="14 16" key="1">
    <citation type="submission" date="2015-10" db="EMBL/GenBank/DDBJ databases">
        <title>The cercosporin biosynthetic gene cluster was horizontally transferred to several fungal lineages and shown to be expanded in Cercospora beticola based on microsynteny with recipient genomes.</title>
        <authorList>
            <person name="De Jonge R."/>
            <person name="Ebert M.K."/>
            <person name="Suttle J.C."/>
            <person name="Jurick Ii W.M."/>
            <person name="Secor G.A."/>
            <person name="Thomma B.P."/>
            <person name="Van De Peer Y."/>
            <person name="Bolton M.D."/>
        </authorList>
    </citation>
    <scope>NUCLEOTIDE SEQUENCE [LARGE SCALE GENOMIC DNA]</scope>
    <source>
        <strain evidence="14 16">09-40</strain>
    </source>
</reference>
<dbReference type="GO" id="GO:0005576">
    <property type="term" value="C:extracellular region"/>
    <property type="evidence" value="ECO:0007669"/>
    <property type="project" value="UniProtKB-SubCell"/>
</dbReference>
<feature type="domain" description="Alpha galactosidase C-terminal" evidence="13">
    <location>
        <begin position="344"/>
        <end position="406"/>
    </location>
</feature>
<comment type="catalytic activity">
    <reaction evidence="1 11">
        <text>Hydrolysis of terminal, non-reducing alpha-D-galactose residues in alpha-D-galactosides, including galactose oligosaccharides, galactomannans and galactolipids.</text>
        <dbReference type="EC" id="3.2.1.22"/>
    </reaction>
</comment>
<dbReference type="Gene3D" id="3.20.20.70">
    <property type="entry name" value="Aldolase class I"/>
    <property type="match status" value="1"/>
</dbReference>
<evidence type="ECO:0000313" key="16">
    <source>
        <dbReference type="Proteomes" id="UP000230605"/>
    </source>
</evidence>
<dbReference type="InterPro" id="IPR013780">
    <property type="entry name" value="Glyco_hydro_b"/>
</dbReference>
<evidence type="ECO:0000256" key="8">
    <source>
        <dbReference type="ARBA" id="ARBA00023157"/>
    </source>
</evidence>